<name>A0A1T5M686_9FIRM</name>
<accession>A0A1T5M686</accession>
<keyword evidence="2" id="KW-1185">Reference proteome</keyword>
<proteinExistence type="predicted"/>
<dbReference type="RefSeq" id="WP_079493938.1">
    <property type="nucleotide sequence ID" value="NZ_FUZT01000010.1"/>
</dbReference>
<organism evidence="1 2">
    <name type="scientific">Maledivibacter halophilus</name>
    <dbReference type="NCBI Taxonomy" id="36842"/>
    <lineage>
        <taxon>Bacteria</taxon>
        <taxon>Bacillati</taxon>
        <taxon>Bacillota</taxon>
        <taxon>Clostridia</taxon>
        <taxon>Peptostreptococcales</taxon>
        <taxon>Caminicellaceae</taxon>
        <taxon>Maledivibacter</taxon>
    </lineage>
</organism>
<reference evidence="1 2" key="1">
    <citation type="submission" date="2017-02" db="EMBL/GenBank/DDBJ databases">
        <authorList>
            <person name="Peterson S.W."/>
        </authorList>
    </citation>
    <scope>NUCLEOTIDE SEQUENCE [LARGE SCALE GENOMIC DNA]</scope>
    <source>
        <strain evidence="1 2">M1</strain>
    </source>
</reference>
<evidence type="ECO:0000313" key="1">
    <source>
        <dbReference type="EMBL" id="SKC83389.1"/>
    </source>
</evidence>
<dbReference type="EMBL" id="FUZT01000010">
    <property type="protein sequence ID" value="SKC83389.1"/>
    <property type="molecule type" value="Genomic_DNA"/>
</dbReference>
<gene>
    <name evidence="1" type="ORF">SAMN02194393_03901</name>
</gene>
<dbReference type="AlphaFoldDB" id="A0A1T5M686"/>
<dbReference type="OrthoDB" id="1757712at2"/>
<evidence type="ECO:0000313" key="2">
    <source>
        <dbReference type="Proteomes" id="UP000190285"/>
    </source>
</evidence>
<sequence>MKKITIGSQNNNIEIDSEDIKNIIESFDGVGEVKNVSDSISEDIMVFNIILNSDYVEDLLGSQIEDLDYSSEDENQAILYEQAEYISDALVDNIREFLESRYKIDNCHGAYDIYRASLEQGIGLTLTLSFGQVKHGRLYKLASNINDRHEKLN</sequence>
<dbReference type="Proteomes" id="UP000190285">
    <property type="component" value="Unassembled WGS sequence"/>
</dbReference>
<protein>
    <submittedName>
        <fullName evidence="1">Uncharacterized protein</fullName>
    </submittedName>
</protein>